<feature type="domain" description="R3H" evidence="3">
    <location>
        <begin position="175"/>
        <end position="238"/>
    </location>
</feature>
<dbReference type="PROSITE" id="PS51673">
    <property type="entry name" value="SUZ"/>
    <property type="match status" value="1"/>
</dbReference>
<proteinExistence type="predicted"/>
<evidence type="ECO:0000256" key="1">
    <source>
        <dbReference type="ARBA" id="ARBA00022553"/>
    </source>
</evidence>
<evidence type="ECO:0000259" key="4">
    <source>
        <dbReference type="PROSITE" id="PS51673"/>
    </source>
</evidence>
<sequence length="355" mass="40375">MSVVATNSSCSDMTEKQDDQQHSITTNDTSIPSIRPMNNDFNYYNRGSNNNNNNPNPMRYGPPLFDPITGEGGGVRPTMMMGMGGYRRSMAHPQQQQQQPIFHPPPAQYQAMQNRAYQQPIILSPSSMGQSTPLQQPPPPPHYLQQQQQLMGDESEFSDELDPFIVDVLKKQQERIFLLKLEKELEAFINNSQLFRLDLPQMNSYQRLLVHKVAPYFKLSHFYEPMRKSVTLCKNPKTAIPETSFAQVVEPETKEQPDSAPKFKIMRRRSQDKSANGNGPRGRHSPMSSSSSGTATSKEGMNVDRKNMTYEERKAAYEEARARIFKDLEEQQQQQKADSDKDSSSAAEGNPKPYF</sequence>
<dbReference type="EMBL" id="CBTN010000009">
    <property type="protein sequence ID" value="CDH51353.1"/>
    <property type="molecule type" value="Genomic_DNA"/>
</dbReference>
<organism evidence="5 6">
    <name type="scientific">Lichtheimia corymbifera JMRC:FSU:9682</name>
    <dbReference type="NCBI Taxonomy" id="1263082"/>
    <lineage>
        <taxon>Eukaryota</taxon>
        <taxon>Fungi</taxon>
        <taxon>Fungi incertae sedis</taxon>
        <taxon>Mucoromycota</taxon>
        <taxon>Mucoromycotina</taxon>
        <taxon>Mucoromycetes</taxon>
        <taxon>Mucorales</taxon>
        <taxon>Lichtheimiaceae</taxon>
        <taxon>Lichtheimia</taxon>
    </lineage>
</organism>
<dbReference type="InterPro" id="IPR024771">
    <property type="entry name" value="SUZ"/>
</dbReference>
<dbReference type="InterPro" id="IPR036867">
    <property type="entry name" value="R3H_dom_sf"/>
</dbReference>
<dbReference type="VEuPathDB" id="FungiDB:LCOR_02970.1"/>
<feature type="compositionally biased region" description="Polar residues" evidence="2">
    <location>
        <begin position="1"/>
        <end position="12"/>
    </location>
</feature>
<feature type="compositionally biased region" description="Polar residues" evidence="2">
    <location>
        <begin position="22"/>
        <end position="32"/>
    </location>
</feature>
<feature type="region of interest" description="Disordered" evidence="2">
    <location>
        <begin position="124"/>
        <end position="145"/>
    </location>
</feature>
<dbReference type="SMART" id="SM00393">
    <property type="entry name" value="R3H"/>
    <property type="match status" value="1"/>
</dbReference>
<evidence type="ECO:0000256" key="2">
    <source>
        <dbReference type="SAM" id="MobiDB-lite"/>
    </source>
</evidence>
<keyword evidence="6" id="KW-1185">Reference proteome</keyword>
<reference evidence="5" key="1">
    <citation type="submission" date="2013-08" db="EMBL/GenBank/DDBJ databases">
        <title>Gene expansion shapes genome architecture in the human pathogen Lichtheimia corymbifera: an evolutionary genomics analysis in the ancient terrestrial Mucorales (Mucoromycotina).</title>
        <authorList>
            <person name="Schwartze V.U."/>
            <person name="Winter S."/>
            <person name="Shelest E."/>
            <person name="Marcet-Houben M."/>
            <person name="Horn F."/>
            <person name="Wehner S."/>
            <person name="Hoffmann K."/>
            <person name="Riege K."/>
            <person name="Sammeth M."/>
            <person name="Nowrousian M."/>
            <person name="Valiante V."/>
            <person name="Linde J."/>
            <person name="Jacobsen I.D."/>
            <person name="Marz M."/>
            <person name="Brakhage A.A."/>
            <person name="Gabaldon T."/>
            <person name="Bocker S."/>
            <person name="Voigt K."/>
        </authorList>
    </citation>
    <scope>NUCLEOTIDE SEQUENCE [LARGE SCALE GENOMIC DNA]</scope>
    <source>
        <strain evidence="5">FSU 9682</strain>
    </source>
</reference>
<dbReference type="Pfam" id="PF12752">
    <property type="entry name" value="SUZ"/>
    <property type="match status" value="1"/>
</dbReference>
<dbReference type="Pfam" id="PF01424">
    <property type="entry name" value="R3H"/>
    <property type="match status" value="1"/>
</dbReference>
<dbReference type="PANTHER" id="PTHR15672">
    <property type="entry name" value="CAMP-REGULATED PHOSPHOPROTEIN 21 RELATED R3H DOMAIN CONTAINING PROTEIN"/>
    <property type="match status" value="1"/>
</dbReference>
<evidence type="ECO:0000259" key="3">
    <source>
        <dbReference type="PROSITE" id="PS51061"/>
    </source>
</evidence>
<dbReference type="AlphaFoldDB" id="A0A068RME5"/>
<dbReference type="SUPFAM" id="SSF82708">
    <property type="entry name" value="R3H domain"/>
    <property type="match status" value="1"/>
</dbReference>
<dbReference type="InterPro" id="IPR001374">
    <property type="entry name" value="R3H_dom"/>
</dbReference>
<protein>
    <submittedName>
        <fullName evidence="5">Uncharacterized protein</fullName>
    </submittedName>
</protein>
<gene>
    <name evidence="5" type="ORF">LCOR_02970.1</name>
</gene>
<dbReference type="Gene3D" id="3.30.1370.50">
    <property type="entry name" value="R3H-like domain"/>
    <property type="match status" value="1"/>
</dbReference>
<dbReference type="InterPro" id="IPR051937">
    <property type="entry name" value="R3H_domain_containing"/>
</dbReference>
<dbReference type="STRING" id="1263082.A0A068RME5"/>
<evidence type="ECO:0000313" key="5">
    <source>
        <dbReference type="EMBL" id="CDH51353.1"/>
    </source>
</evidence>
<keyword evidence="1" id="KW-0597">Phosphoprotein</keyword>
<dbReference type="OrthoDB" id="278430at2759"/>
<feature type="region of interest" description="Disordered" evidence="2">
    <location>
        <begin position="248"/>
        <end position="355"/>
    </location>
</feature>
<comment type="caution">
    <text evidence="5">The sequence shown here is derived from an EMBL/GenBank/DDBJ whole genome shotgun (WGS) entry which is preliminary data.</text>
</comment>
<feature type="domain" description="SUZ" evidence="4">
    <location>
        <begin position="239"/>
        <end position="329"/>
    </location>
</feature>
<name>A0A068RME5_9FUNG</name>
<dbReference type="Proteomes" id="UP000027586">
    <property type="component" value="Unassembled WGS sequence"/>
</dbReference>
<dbReference type="GO" id="GO:0003676">
    <property type="term" value="F:nucleic acid binding"/>
    <property type="evidence" value="ECO:0007669"/>
    <property type="project" value="UniProtKB-UniRule"/>
</dbReference>
<feature type="compositionally biased region" description="Basic and acidic residues" evidence="2">
    <location>
        <begin position="301"/>
        <end position="329"/>
    </location>
</feature>
<dbReference type="PANTHER" id="PTHR15672:SF8">
    <property type="entry name" value="PROTEIN ENCORE"/>
    <property type="match status" value="1"/>
</dbReference>
<accession>A0A068RME5</accession>
<feature type="region of interest" description="Disordered" evidence="2">
    <location>
        <begin position="1"/>
        <end position="36"/>
    </location>
</feature>
<dbReference type="CDD" id="cd02642">
    <property type="entry name" value="R3H_encore_like"/>
    <property type="match status" value="1"/>
</dbReference>
<dbReference type="PROSITE" id="PS51061">
    <property type="entry name" value="R3H"/>
    <property type="match status" value="1"/>
</dbReference>
<evidence type="ECO:0000313" key="6">
    <source>
        <dbReference type="Proteomes" id="UP000027586"/>
    </source>
</evidence>